<comment type="similarity">
    <text evidence="1">Belongs to the 'GDSL' lipolytic enzyme family.</text>
</comment>
<evidence type="ECO:0000256" key="2">
    <source>
        <dbReference type="ARBA" id="ARBA00022801"/>
    </source>
</evidence>
<organism evidence="5 6">
    <name type="scientific">Turnera subulata</name>
    <dbReference type="NCBI Taxonomy" id="218843"/>
    <lineage>
        <taxon>Eukaryota</taxon>
        <taxon>Viridiplantae</taxon>
        <taxon>Streptophyta</taxon>
        <taxon>Embryophyta</taxon>
        <taxon>Tracheophyta</taxon>
        <taxon>Spermatophyta</taxon>
        <taxon>Magnoliopsida</taxon>
        <taxon>eudicotyledons</taxon>
        <taxon>Gunneridae</taxon>
        <taxon>Pentapetalae</taxon>
        <taxon>rosids</taxon>
        <taxon>fabids</taxon>
        <taxon>Malpighiales</taxon>
        <taxon>Passifloraceae</taxon>
        <taxon>Turnera</taxon>
    </lineage>
</organism>
<accession>A0A9Q0F8H2</accession>
<keyword evidence="3" id="KW-0442">Lipid degradation</keyword>
<keyword evidence="3" id="KW-0443">Lipid metabolism</keyword>
<proteinExistence type="inferred from homology"/>
<dbReference type="InterPro" id="IPR036514">
    <property type="entry name" value="SGNH_hydro_sf"/>
</dbReference>
<evidence type="ECO:0000313" key="6">
    <source>
        <dbReference type="Proteomes" id="UP001141552"/>
    </source>
</evidence>
<dbReference type="Gene3D" id="3.40.50.1110">
    <property type="entry name" value="SGNH hydrolase"/>
    <property type="match status" value="1"/>
</dbReference>
<keyword evidence="2" id="KW-0378">Hydrolase</keyword>
<dbReference type="SUPFAM" id="SSF52266">
    <property type="entry name" value="SGNH hydrolase"/>
    <property type="match status" value="1"/>
</dbReference>
<keyword evidence="4" id="KW-0732">Signal</keyword>
<dbReference type="Proteomes" id="UP001141552">
    <property type="component" value="Unassembled WGS sequence"/>
</dbReference>
<name>A0A9Q0F8H2_9ROSI</name>
<evidence type="ECO:0000313" key="5">
    <source>
        <dbReference type="EMBL" id="KAJ4826909.1"/>
    </source>
</evidence>
<evidence type="ECO:0000256" key="1">
    <source>
        <dbReference type="ARBA" id="ARBA00008668"/>
    </source>
</evidence>
<dbReference type="OrthoDB" id="1600564at2759"/>
<protein>
    <submittedName>
        <fullName evidence="5">Uncharacterized protein</fullName>
    </submittedName>
</protein>
<gene>
    <name evidence="5" type="ORF">Tsubulata_006136</name>
</gene>
<dbReference type="InterPro" id="IPR001087">
    <property type="entry name" value="GDSL"/>
</dbReference>
<sequence>MEKQHFFLLLLCLAIVVIHSANAQVPAVFILGDSTADTGTNNFLNDSSTPKANFPPYGIDFPHSRPTGRFSNGLNSADFLTKLLGFKRSPVPYFVIEKNTKFIKRPSFRGANFASGGSGILDITGQQMLGLPFFGYGNNASDAGKNVVTLSEQIEQFSWVCSNLTAIKGAADAETFLSKSLFFFSVGSNDLFGYYYSKSGVSREQFLSSLGQTYENHLRNIIKLGARKIGIFGIPPVGCCPSQRFFNQSGGCLEELNSLAVDFQGTINSMMGNLSSEYKDLKYSIGNAYAMTINVINNPRLFGFRESKSACCGNGAFNGGGICDSSAKLCPKRQHYLFWDMFHPTKAASKLAASTLFYGDSRFAAPINVKQLAEA</sequence>
<comment type="caution">
    <text evidence="5">The sequence shown here is derived from an EMBL/GenBank/DDBJ whole genome shotgun (WGS) entry which is preliminary data.</text>
</comment>
<dbReference type="InterPro" id="IPR035669">
    <property type="entry name" value="SGNH_plant_lipase-like"/>
</dbReference>
<dbReference type="CDD" id="cd01837">
    <property type="entry name" value="SGNH_plant_lipase_like"/>
    <property type="match status" value="1"/>
</dbReference>
<dbReference type="Pfam" id="PF00657">
    <property type="entry name" value="Lipase_GDSL"/>
    <property type="match status" value="1"/>
</dbReference>
<reference evidence="5" key="2">
    <citation type="journal article" date="2023" name="Plants (Basel)">
        <title>Annotation of the Turnera subulata (Passifloraceae) Draft Genome Reveals the S-Locus Evolved after the Divergence of Turneroideae from Passifloroideae in a Stepwise Manner.</title>
        <authorList>
            <person name="Henning P.M."/>
            <person name="Roalson E.H."/>
            <person name="Mir W."/>
            <person name="McCubbin A.G."/>
            <person name="Shore J.S."/>
        </authorList>
    </citation>
    <scope>NUCLEOTIDE SEQUENCE</scope>
    <source>
        <strain evidence="5">F60SS</strain>
    </source>
</reference>
<evidence type="ECO:0000256" key="3">
    <source>
        <dbReference type="ARBA" id="ARBA00022963"/>
    </source>
</evidence>
<keyword evidence="6" id="KW-1185">Reference proteome</keyword>
<feature type="chain" id="PRO_5040396459" evidence="4">
    <location>
        <begin position="24"/>
        <end position="375"/>
    </location>
</feature>
<dbReference type="PANTHER" id="PTHR45648:SF17">
    <property type="entry name" value="GDSL ESTERASE_LIPASE"/>
    <property type="match status" value="1"/>
</dbReference>
<dbReference type="InterPro" id="IPR051058">
    <property type="entry name" value="GDSL_Est/Lipase"/>
</dbReference>
<reference evidence="5" key="1">
    <citation type="submission" date="2022-02" db="EMBL/GenBank/DDBJ databases">
        <authorList>
            <person name="Henning P.M."/>
            <person name="McCubbin A.G."/>
            <person name="Shore J.S."/>
        </authorList>
    </citation>
    <scope>NUCLEOTIDE SEQUENCE</scope>
    <source>
        <strain evidence="5">F60SS</strain>
        <tissue evidence="5">Leaves</tissue>
    </source>
</reference>
<dbReference type="EMBL" id="JAKUCV010006547">
    <property type="protein sequence ID" value="KAJ4826909.1"/>
    <property type="molecule type" value="Genomic_DNA"/>
</dbReference>
<dbReference type="PANTHER" id="PTHR45648">
    <property type="entry name" value="GDSL LIPASE/ACYLHYDROLASE FAMILY PROTEIN (AFU_ORTHOLOGUE AFUA_4G14700)"/>
    <property type="match status" value="1"/>
</dbReference>
<evidence type="ECO:0000256" key="4">
    <source>
        <dbReference type="SAM" id="SignalP"/>
    </source>
</evidence>
<dbReference type="AlphaFoldDB" id="A0A9Q0F8H2"/>
<dbReference type="GO" id="GO:0016042">
    <property type="term" value="P:lipid catabolic process"/>
    <property type="evidence" value="ECO:0007669"/>
    <property type="project" value="UniProtKB-KW"/>
</dbReference>
<feature type="signal peptide" evidence="4">
    <location>
        <begin position="1"/>
        <end position="23"/>
    </location>
</feature>
<dbReference type="GO" id="GO:0016788">
    <property type="term" value="F:hydrolase activity, acting on ester bonds"/>
    <property type="evidence" value="ECO:0007669"/>
    <property type="project" value="InterPro"/>
</dbReference>